<dbReference type="InParanoid" id="A0A061G2A5"/>
<name>A0A061G2A5_THECC</name>
<sequence>MFKGFYEALFCDNAALFGHVWIWRTYGIYASRETDGGIRDASEDEIRNLLMRALQSCNMELLDGRSQSCHRWHDAGGRAAITNLLSCSGPEFTILLHFSLKRENVATKGSKASEGTNARLKCIYFPIHQGKENIERILEKLDAEGCGVGDNYENFSCIPISCLGRLLPDARWNMIQENSFLVAETDAGFNPTPLKTDLVHHNPFSIALKNFGCRHVEKEKDVDVEICRGGKQLTFLQLEREYQDWLLQMQDSYEKEIRSGADQPVLVVGPLNKKALGISYDGNIIYKQFDVIRVRKILKRKGVLWESGQRINILKGACAGFHKNNEKLVLYAADLLVQLLSKFLDANASFDIRNSLSLPVSVINSGKCLAIDDTDWDCQLEKQCQKAPSRIDLLNVKLCQELKALPADATLQAGLVPPKEIVAVLHPRSFGSSSASNDLDQKEILKINLEMSMEVNFRRTKNHQDVKHIYSGRITPSSCKGFNGLYVFPLGASSHTCFKKQAYIPFYSLLVGSCFPFISIACYDIYDNWMPFSSIPDFKIKLIMNEGLLVDVTKMKPFLSSDKLVLNIEHVMIESNELDSIGPHYAATLMIYSKDESVSISVECQVTPGALRNAKACPEMFDAYGNHVAEGVEVQFHLDGFVIQEHLGSKYKVDDQGCIDRGCLLKVTAGYGKPEHCIAGFILEDLAFEVVDSQNSGLSFNSLDKFCIG</sequence>
<reference evidence="1 2" key="1">
    <citation type="journal article" date="2013" name="Genome Biol.">
        <title>The genome sequence of the most widely cultivated cacao type and its use to identify candidate genes regulating pod color.</title>
        <authorList>
            <person name="Motamayor J.C."/>
            <person name="Mockaitis K."/>
            <person name="Schmutz J."/>
            <person name="Haiminen N."/>
            <person name="Iii D.L."/>
            <person name="Cornejo O."/>
            <person name="Findley S.D."/>
            <person name="Zheng P."/>
            <person name="Utro F."/>
            <person name="Royaert S."/>
            <person name="Saski C."/>
            <person name="Jenkins J."/>
            <person name="Podicheti R."/>
            <person name="Zhao M."/>
            <person name="Scheffler B.E."/>
            <person name="Stack J.C."/>
            <person name="Feltus F.A."/>
            <person name="Mustiga G.M."/>
            <person name="Amores F."/>
            <person name="Phillips W."/>
            <person name="Marelli J.P."/>
            <person name="May G.D."/>
            <person name="Shapiro H."/>
            <person name="Ma J."/>
            <person name="Bustamante C.D."/>
            <person name="Schnell R.J."/>
            <person name="Main D."/>
            <person name="Gilbert D."/>
            <person name="Parida L."/>
            <person name="Kuhn D.N."/>
        </authorList>
    </citation>
    <scope>NUCLEOTIDE SEQUENCE [LARGE SCALE GENOMIC DNA]</scope>
    <source>
        <strain evidence="2">cv. Matina 1-6</strain>
    </source>
</reference>
<dbReference type="eggNOG" id="ENOG502QQS5">
    <property type="taxonomic scope" value="Eukaryota"/>
</dbReference>
<evidence type="ECO:0000313" key="1">
    <source>
        <dbReference type="EMBL" id="EOY23523.1"/>
    </source>
</evidence>
<protein>
    <submittedName>
        <fullName evidence="1">Gamma-irradiation and mitomycin c induced 1-like protein</fullName>
    </submittedName>
</protein>
<accession>A0A061G2A5</accession>
<proteinExistence type="predicted"/>
<dbReference type="HOGENOM" id="CLU_389543_0_0_1"/>
<organism evidence="1 2">
    <name type="scientific">Theobroma cacao</name>
    <name type="common">Cacao</name>
    <name type="synonym">Cocoa</name>
    <dbReference type="NCBI Taxonomy" id="3641"/>
    <lineage>
        <taxon>Eukaryota</taxon>
        <taxon>Viridiplantae</taxon>
        <taxon>Streptophyta</taxon>
        <taxon>Embryophyta</taxon>
        <taxon>Tracheophyta</taxon>
        <taxon>Spermatophyta</taxon>
        <taxon>Magnoliopsida</taxon>
        <taxon>eudicotyledons</taxon>
        <taxon>Gunneridae</taxon>
        <taxon>Pentapetalae</taxon>
        <taxon>rosids</taxon>
        <taxon>malvids</taxon>
        <taxon>Malvales</taxon>
        <taxon>Malvaceae</taxon>
        <taxon>Byttnerioideae</taxon>
        <taxon>Theobroma</taxon>
    </lineage>
</organism>
<dbReference type="Gramene" id="EOY23523">
    <property type="protein sequence ID" value="EOY23523"/>
    <property type="gene ID" value="TCM_015389"/>
</dbReference>
<gene>
    <name evidence="1" type="ORF">TCM_015389</name>
</gene>
<dbReference type="EMBL" id="CM001881">
    <property type="protein sequence ID" value="EOY23523.1"/>
    <property type="molecule type" value="Genomic_DNA"/>
</dbReference>
<dbReference type="STRING" id="3641.A0A061G2A5"/>
<keyword evidence="2" id="KW-1185">Reference proteome</keyword>
<dbReference type="Proteomes" id="UP000026915">
    <property type="component" value="Chromosome 3"/>
</dbReference>
<dbReference type="PANTHER" id="PTHR33566">
    <property type="entry name" value="EN/SPM-LIKE TRANSPOSON-RELATED"/>
    <property type="match status" value="1"/>
</dbReference>
<dbReference type="AlphaFoldDB" id="A0A061G2A5"/>
<dbReference type="PANTHER" id="PTHR33566:SF1">
    <property type="entry name" value="EN_SPM-LIKE TRANSPOSON-RELATED"/>
    <property type="match status" value="1"/>
</dbReference>
<dbReference type="OMA" id="SELECIM"/>
<evidence type="ECO:0000313" key="2">
    <source>
        <dbReference type="Proteomes" id="UP000026915"/>
    </source>
</evidence>